<organism evidence="1 2">
    <name type="scientific">Pleurodeles waltl</name>
    <name type="common">Iberian ribbed newt</name>
    <dbReference type="NCBI Taxonomy" id="8319"/>
    <lineage>
        <taxon>Eukaryota</taxon>
        <taxon>Metazoa</taxon>
        <taxon>Chordata</taxon>
        <taxon>Craniata</taxon>
        <taxon>Vertebrata</taxon>
        <taxon>Euteleostomi</taxon>
        <taxon>Amphibia</taxon>
        <taxon>Batrachia</taxon>
        <taxon>Caudata</taxon>
        <taxon>Salamandroidea</taxon>
        <taxon>Salamandridae</taxon>
        <taxon>Pleurodelinae</taxon>
        <taxon>Pleurodeles</taxon>
    </lineage>
</organism>
<evidence type="ECO:0000313" key="1">
    <source>
        <dbReference type="EMBL" id="KAJ1098545.1"/>
    </source>
</evidence>
<comment type="caution">
    <text evidence="1">The sequence shown here is derived from an EMBL/GenBank/DDBJ whole genome shotgun (WGS) entry which is preliminary data.</text>
</comment>
<protein>
    <submittedName>
        <fullName evidence="1">Uncharacterized protein</fullName>
    </submittedName>
</protein>
<dbReference type="InterPro" id="IPR011009">
    <property type="entry name" value="Kinase-like_dom_sf"/>
</dbReference>
<evidence type="ECO:0000313" key="2">
    <source>
        <dbReference type="Proteomes" id="UP001066276"/>
    </source>
</evidence>
<name>A0AAV7M6W8_PLEWA</name>
<reference evidence="1" key="1">
    <citation type="journal article" date="2022" name="bioRxiv">
        <title>Sequencing and chromosome-scale assembly of the giantPleurodeles waltlgenome.</title>
        <authorList>
            <person name="Brown T."/>
            <person name="Elewa A."/>
            <person name="Iarovenko S."/>
            <person name="Subramanian E."/>
            <person name="Araus A.J."/>
            <person name="Petzold A."/>
            <person name="Susuki M."/>
            <person name="Suzuki K.-i.T."/>
            <person name="Hayashi T."/>
            <person name="Toyoda A."/>
            <person name="Oliveira C."/>
            <person name="Osipova E."/>
            <person name="Leigh N.D."/>
            <person name="Simon A."/>
            <person name="Yun M.H."/>
        </authorList>
    </citation>
    <scope>NUCLEOTIDE SEQUENCE</scope>
    <source>
        <strain evidence="1">20211129_DDA</strain>
        <tissue evidence="1">Liver</tissue>
    </source>
</reference>
<dbReference type="SUPFAM" id="SSF56112">
    <property type="entry name" value="Protein kinase-like (PK-like)"/>
    <property type="match status" value="1"/>
</dbReference>
<proteinExistence type="predicted"/>
<dbReference type="AlphaFoldDB" id="A0AAV7M6W8"/>
<dbReference type="Proteomes" id="UP001066276">
    <property type="component" value="Chromosome 10"/>
</dbReference>
<sequence length="97" mass="10985">MLQPQQPPDLREGGRPALPQHYFRYRTVAQLSHCTDKQSSHGPYPMYPATNSLGNVVPKLNTTGRDLLQNLLKCNPVERISADEALQHHYFADFCPP</sequence>
<keyword evidence="2" id="KW-1185">Reference proteome</keyword>
<dbReference type="EMBL" id="JANPWB010000014">
    <property type="protein sequence ID" value="KAJ1098545.1"/>
    <property type="molecule type" value="Genomic_DNA"/>
</dbReference>
<gene>
    <name evidence="1" type="ORF">NDU88_003654</name>
</gene>
<dbReference type="Gene3D" id="1.10.510.10">
    <property type="entry name" value="Transferase(Phosphotransferase) domain 1"/>
    <property type="match status" value="1"/>
</dbReference>
<accession>A0AAV7M6W8</accession>